<protein>
    <submittedName>
        <fullName evidence="1">HesB-like selenoprotein</fullName>
    </submittedName>
</protein>
<gene>
    <name evidence="1" type="ORF">J2Z34_002285</name>
</gene>
<evidence type="ECO:0000313" key="2">
    <source>
        <dbReference type="Proteomes" id="UP001519271"/>
    </source>
</evidence>
<sequence>METVKTGIIEMSEESYSEFFDLLEINEIEPKVVRIALAGYGCSGPSFGLMMDEQGAGDVVQVYKDITFIVAKELYEEYDGFKVLSDDENYGGGMSLRPRNTDTASGCSTCASGCAV</sequence>
<proteinExistence type="predicted"/>
<dbReference type="InterPro" id="IPR010965">
    <property type="entry name" value="HesB-rel_seleno"/>
</dbReference>
<organism evidence="1 2">
    <name type="scientific">Youngiibacter multivorans</name>
    <dbReference type="NCBI Taxonomy" id="937251"/>
    <lineage>
        <taxon>Bacteria</taxon>
        <taxon>Bacillati</taxon>
        <taxon>Bacillota</taxon>
        <taxon>Clostridia</taxon>
        <taxon>Eubacteriales</taxon>
        <taxon>Clostridiaceae</taxon>
        <taxon>Youngiibacter</taxon>
    </lineage>
</organism>
<reference evidence="1 2" key="1">
    <citation type="submission" date="2021-03" db="EMBL/GenBank/DDBJ databases">
        <title>Genomic Encyclopedia of Type Strains, Phase IV (KMG-IV): sequencing the most valuable type-strain genomes for metagenomic binning, comparative biology and taxonomic classification.</title>
        <authorList>
            <person name="Goeker M."/>
        </authorList>
    </citation>
    <scope>NUCLEOTIDE SEQUENCE [LARGE SCALE GENOMIC DNA]</scope>
    <source>
        <strain evidence="1 2">DSM 6139</strain>
    </source>
</reference>
<dbReference type="Proteomes" id="UP001519271">
    <property type="component" value="Unassembled WGS sequence"/>
</dbReference>
<dbReference type="RefSeq" id="WP_245250635.1">
    <property type="nucleotide sequence ID" value="NZ_JAGGKC010000019.1"/>
</dbReference>
<comment type="caution">
    <text evidence="1">The sequence shown here is derived from an EMBL/GenBank/DDBJ whole genome shotgun (WGS) entry which is preliminary data.</text>
</comment>
<name>A0ABS4G5G9_9CLOT</name>
<accession>A0ABS4G5G9</accession>
<dbReference type="Gene3D" id="2.60.300.12">
    <property type="entry name" value="HesB-like domain"/>
    <property type="match status" value="1"/>
</dbReference>
<keyword evidence="2" id="KW-1185">Reference proteome</keyword>
<dbReference type="NCBIfam" id="TIGR01911">
    <property type="entry name" value="HesB_rel_seleno"/>
    <property type="match status" value="1"/>
</dbReference>
<dbReference type="InterPro" id="IPR035903">
    <property type="entry name" value="HesB-like_dom_sf"/>
</dbReference>
<evidence type="ECO:0000313" key="1">
    <source>
        <dbReference type="EMBL" id="MBP1919789.1"/>
    </source>
</evidence>
<dbReference type="SUPFAM" id="SSF89360">
    <property type="entry name" value="HesB-like domain"/>
    <property type="match status" value="1"/>
</dbReference>
<dbReference type="EMBL" id="JAGGKC010000019">
    <property type="protein sequence ID" value="MBP1919789.1"/>
    <property type="molecule type" value="Genomic_DNA"/>
</dbReference>